<proteinExistence type="predicted"/>
<accession>A0A6J7LGI3</accession>
<evidence type="ECO:0000313" key="2">
    <source>
        <dbReference type="EMBL" id="CAB4985397.1"/>
    </source>
</evidence>
<evidence type="ECO:0000313" key="1">
    <source>
        <dbReference type="EMBL" id="CAB4967361.1"/>
    </source>
</evidence>
<reference evidence="1" key="1">
    <citation type="submission" date="2020-05" db="EMBL/GenBank/DDBJ databases">
        <authorList>
            <person name="Chiriac C."/>
            <person name="Salcher M."/>
            <person name="Ghai R."/>
            <person name="Kavagutti S V."/>
        </authorList>
    </citation>
    <scope>NUCLEOTIDE SEQUENCE</scope>
</reference>
<dbReference type="EMBL" id="CAFBNJ010000207">
    <property type="protein sequence ID" value="CAB4967361.1"/>
    <property type="molecule type" value="Genomic_DNA"/>
</dbReference>
<name>A0A6J7LGI3_9ZZZZ</name>
<dbReference type="AlphaFoldDB" id="A0A6J7LGI3"/>
<dbReference type="EMBL" id="CAFBOK010000102">
    <property type="protein sequence ID" value="CAB4985397.1"/>
    <property type="molecule type" value="Genomic_DNA"/>
</dbReference>
<gene>
    <name evidence="1" type="ORF">UFOPK3785_02137</name>
    <name evidence="2" type="ORF">UFOPK3927_00970</name>
</gene>
<sequence length="55" mass="6084">MLTKCGVHVGEDDALCFKIFTVLVVHNFGFVLRGNAGEVLTFGFRDTELLVGFLH</sequence>
<organism evidence="1">
    <name type="scientific">freshwater metagenome</name>
    <dbReference type="NCBI Taxonomy" id="449393"/>
    <lineage>
        <taxon>unclassified sequences</taxon>
        <taxon>metagenomes</taxon>
        <taxon>ecological metagenomes</taxon>
    </lineage>
</organism>
<protein>
    <submittedName>
        <fullName evidence="1">Unannotated protein</fullName>
    </submittedName>
</protein>